<dbReference type="AlphaFoldDB" id="A0A9Q1FA77"/>
<gene>
    <name evidence="2" type="ORF">SKAU_G00215650</name>
</gene>
<comment type="caution">
    <text evidence="2">The sequence shown here is derived from an EMBL/GenBank/DDBJ whole genome shotgun (WGS) entry which is preliminary data.</text>
</comment>
<name>A0A9Q1FA77_SYNKA</name>
<evidence type="ECO:0000313" key="2">
    <source>
        <dbReference type="EMBL" id="KAJ8353998.1"/>
    </source>
</evidence>
<organism evidence="2 3">
    <name type="scientific">Synaphobranchus kaupii</name>
    <name type="common">Kaup's arrowtooth eel</name>
    <dbReference type="NCBI Taxonomy" id="118154"/>
    <lineage>
        <taxon>Eukaryota</taxon>
        <taxon>Metazoa</taxon>
        <taxon>Chordata</taxon>
        <taxon>Craniata</taxon>
        <taxon>Vertebrata</taxon>
        <taxon>Euteleostomi</taxon>
        <taxon>Actinopterygii</taxon>
        <taxon>Neopterygii</taxon>
        <taxon>Teleostei</taxon>
        <taxon>Anguilliformes</taxon>
        <taxon>Synaphobranchidae</taxon>
        <taxon>Synaphobranchus</taxon>
    </lineage>
</organism>
<sequence>MKGWNLVLTSSHMILKLIPQFCGSSCYVMDLDHPSAPRTKLPFVFLYGEGLAFKNPLADVFQSHALIPCRASYRLSAAGGTGFGPASVVTLGTVLMRRRERAEAAGISHTPPVISAHH</sequence>
<keyword evidence="1" id="KW-0732">Signal</keyword>
<proteinExistence type="predicted"/>
<protein>
    <submittedName>
        <fullName evidence="2">Uncharacterized protein</fullName>
    </submittedName>
</protein>
<reference evidence="2" key="1">
    <citation type="journal article" date="2023" name="Science">
        <title>Genome structures resolve the early diversification of teleost fishes.</title>
        <authorList>
            <person name="Parey E."/>
            <person name="Louis A."/>
            <person name="Montfort J."/>
            <person name="Bouchez O."/>
            <person name="Roques C."/>
            <person name="Iampietro C."/>
            <person name="Lluch J."/>
            <person name="Castinel A."/>
            <person name="Donnadieu C."/>
            <person name="Desvignes T."/>
            <person name="Floi Bucao C."/>
            <person name="Jouanno E."/>
            <person name="Wen M."/>
            <person name="Mejri S."/>
            <person name="Dirks R."/>
            <person name="Jansen H."/>
            <person name="Henkel C."/>
            <person name="Chen W.J."/>
            <person name="Zahm M."/>
            <person name="Cabau C."/>
            <person name="Klopp C."/>
            <person name="Thompson A.W."/>
            <person name="Robinson-Rechavi M."/>
            <person name="Braasch I."/>
            <person name="Lecointre G."/>
            <person name="Bobe J."/>
            <person name="Postlethwait J.H."/>
            <person name="Berthelot C."/>
            <person name="Roest Crollius H."/>
            <person name="Guiguen Y."/>
        </authorList>
    </citation>
    <scope>NUCLEOTIDE SEQUENCE</scope>
    <source>
        <strain evidence="2">WJC10195</strain>
    </source>
</reference>
<evidence type="ECO:0000256" key="1">
    <source>
        <dbReference type="SAM" id="SignalP"/>
    </source>
</evidence>
<dbReference type="Proteomes" id="UP001152622">
    <property type="component" value="Chromosome 7"/>
</dbReference>
<accession>A0A9Q1FA77</accession>
<keyword evidence="3" id="KW-1185">Reference proteome</keyword>
<feature type="chain" id="PRO_5040374147" evidence="1">
    <location>
        <begin position="24"/>
        <end position="118"/>
    </location>
</feature>
<evidence type="ECO:0000313" key="3">
    <source>
        <dbReference type="Proteomes" id="UP001152622"/>
    </source>
</evidence>
<dbReference type="EMBL" id="JAINUF010000007">
    <property type="protein sequence ID" value="KAJ8353998.1"/>
    <property type="molecule type" value="Genomic_DNA"/>
</dbReference>
<feature type="signal peptide" evidence="1">
    <location>
        <begin position="1"/>
        <end position="23"/>
    </location>
</feature>